<protein>
    <submittedName>
        <fullName evidence="2">Uncharacterized protein</fullName>
    </submittedName>
</protein>
<gene>
    <name evidence="2" type="ORF">NTJ_15527</name>
</gene>
<keyword evidence="3" id="KW-1185">Reference proteome</keyword>
<reference evidence="2 3" key="1">
    <citation type="submission" date="2023-09" db="EMBL/GenBank/DDBJ databases">
        <title>Nesidiocoris tenuis whole genome shotgun sequence.</title>
        <authorList>
            <person name="Shibata T."/>
            <person name="Shimoda M."/>
            <person name="Kobayashi T."/>
            <person name="Uehara T."/>
        </authorList>
    </citation>
    <scope>NUCLEOTIDE SEQUENCE [LARGE SCALE GENOMIC DNA]</scope>
    <source>
        <strain evidence="2 3">Japan</strain>
    </source>
</reference>
<sequence length="76" mass="8204">MGDIVISPRLLLPVTGVGQSENPVNTPDKSRLESDVDVGDPGNLLHHCRRRPNGPAGNGLCFQSFLSAKVQLKVER</sequence>
<dbReference type="EMBL" id="AP028922">
    <property type="protein sequence ID" value="BET02709.1"/>
    <property type="molecule type" value="Genomic_DNA"/>
</dbReference>
<accession>A0ABN7BEH1</accession>
<evidence type="ECO:0000313" key="2">
    <source>
        <dbReference type="EMBL" id="BET02709.1"/>
    </source>
</evidence>
<feature type="compositionally biased region" description="Polar residues" evidence="1">
    <location>
        <begin position="17"/>
        <end position="27"/>
    </location>
</feature>
<name>A0ABN7BEH1_9HEMI</name>
<evidence type="ECO:0000256" key="1">
    <source>
        <dbReference type="SAM" id="MobiDB-lite"/>
    </source>
</evidence>
<evidence type="ECO:0000313" key="3">
    <source>
        <dbReference type="Proteomes" id="UP001307889"/>
    </source>
</evidence>
<proteinExistence type="predicted"/>
<dbReference type="Proteomes" id="UP001307889">
    <property type="component" value="Chromosome 14"/>
</dbReference>
<feature type="region of interest" description="Disordered" evidence="1">
    <location>
        <begin position="16"/>
        <end position="35"/>
    </location>
</feature>
<organism evidence="2 3">
    <name type="scientific">Nesidiocoris tenuis</name>
    <dbReference type="NCBI Taxonomy" id="355587"/>
    <lineage>
        <taxon>Eukaryota</taxon>
        <taxon>Metazoa</taxon>
        <taxon>Ecdysozoa</taxon>
        <taxon>Arthropoda</taxon>
        <taxon>Hexapoda</taxon>
        <taxon>Insecta</taxon>
        <taxon>Pterygota</taxon>
        <taxon>Neoptera</taxon>
        <taxon>Paraneoptera</taxon>
        <taxon>Hemiptera</taxon>
        <taxon>Heteroptera</taxon>
        <taxon>Panheteroptera</taxon>
        <taxon>Cimicomorpha</taxon>
        <taxon>Miridae</taxon>
        <taxon>Dicyphina</taxon>
        <taxon>Nesidiocoris</taxon>
    </lineage>
</organism>